<reference evidence="1 2" key="1">
    <citation type="submission" date="2023-02" db="EMBL/GenBank/DDBJ databases">
        <title>LHISI_Scaffold_Assembly.</title>
        <authorList>
            <person name="Stuart O.P."/>
            <person name="Cleave R."/>
            <person name="Magrath M.J.L."/>
            <person name="Mikheyev A.S."/>
        </authorList>
    </citation>
    <scope>NUCLEOTIDE SEQUENCE [LARGE SCALE GENOMIC DNA]</scope>
    <source>
        <strain evidence="1">Daus_M_001</strain>
        <tissue evidence="1">Leg muscle</tissue>
    </source>
</reference>
<name>A0ABQ9H9E6_9NEOP</name>
<dbReference type="Proteomes" id="UP001159363">
    <property type="component" value="Chromosome 5"/>
</dbReference>
<accession>A0ABQ9H9E6</accession>
<organism evidence="1 2">
    <name type="scientific">Dryococelus australis</name>
    <dbReference type="NCBI Taxonomy" id="614101"/>
    <lineage>
        <taxon>Eukaryota</taxon>
        <taxon>Metazoa</taxon>
        <taxon>Ecdysozoa</taxon>
        <taxon>Arthropoda</taxon>
        <taxon>Hexapoda</taxon>
        <taxon>Insecta</taxon>
        <taxon>Pterygota</taxon>
        <taxon>Neoptera</taxon>
        <taxon>Polyneoptera</taxon>
        <taxon>Phasmatodea</taxon>
        <taxon>Verophasmatodea</taxon>
        <taxon>Anareolatae</taxon>
        <taxon>Phasmatidae</taxon>
        <taxon>Eurycanthinae</taxon>
        <taxon>Dryococelus</taxon>
    </lineage>
</organism>
<comment type="caution">
    <text evidence="1">The sequence shown here is derived from an EMBL/GenBank/DDBJ whole genome shotgun (WGS) entry which is preliminary data.</text>
</comment>
<evidence type="ECO:0000313" key="2">
    <source>
        <dbReference type="Proteomes" id="UP001159363"/>
    </source>
</evidence>
<proteinExistence type="predicted"/>
<gene>
    <name evidence="1" type="ORF">PR048_017173</name>
</gene>
<dbReference type="EMBL" id="JARBHB010000006">
    <property type="protein sequence ID" value="KAJ8880703.1"/>
    <property type="molecule type" value="Genomic_DNA"/>
</dbReference>
<keyword evidence="2" id="KW-1185">Reference proteome</keyword>
<evidence type="ECO:0000313" key="1">
    <source>
        <dbReference type="EMBL" id="KAJ8880703.1"/>
    </source>
</evidence>
<protein>
    <submittedName>
        <fullName evidence="1">Uncharacterized protein</fullName>
    </submittedName>
</protein>
<sequence length="192" mass="22293">MSRTYIAAVHQRCKTRNTRVERMLTKARAAVGRYTWSSVASEQLQQMQRVDQKTPLNVVKDVETRWNSEFQMLECLVHQRICEHGLHGAAEQQTAKILTKKDFQQLQDEQGLETQEEEAEDEKPELEEMSLWSAVLQMAQPAHTKLTANVEVKYNSKQLFSSAGNTVTFKRTLLSPEHIEQLWFLHDTLKQH</sequence>